<dbReference type="EMBL" id="FOYR01000001">
    <property type="protein sequence ID" value="SFR40362.1"/>
    <property type="molecule type" value="Genomic_DNA"/>
</dbReference>
<evidence type="ECO:0000256" key="5">
    <source>
        <dbReference type="ARBA" id="ARBA00023136"/>
    </source>
</evidence>
<feature type="transmembrane region" description="Helical" evidence="7">
    <location>
        <begin position="136"/>
        <end position="154"/>
    </location>
</feature>
<evidence type="ECO:0000256" key="2">
    <source>
        <dbReference type="ARBA" id="ARBA00008333"/>
    </source>
</evidence>
<dbReference type="NCBIfam" id="NF041756">
    <property type="entry name" value="EfeU"/>
    <property type="match status" value="1"/>
</dbReference>
<sequence>MWERGGTDATVSEVRDALPQKLVRNSPSVFATFLIGLREGLEAALVVGILVAYLKRLDRKDVLPRLWIGVGAAVLLALGIGAVLTFGAYALTFQGQEIIGGTLSLVTVAMVTWMIFWMRKAGRTMKATLQGGVDRALEAGTVWALVLVGFVSVAREGIETTLLLWSMVQSFGDAPSAVLGAALGLVVAVLAGWLLSRGAVRLDLSRFFTWTGGFLVVIAAGVLAYAISDLQEAGVVPGPFTSVAPLDGAGAVLVGAAGFPFGWAFDVSTAIRPDSALAVLLQAVVGFMPRMSWIQVIAWVLYLAIVGTLFVRGLRRTAPRAAAAPSVSESVPSSAPALVAAEPSTAHVAPTTVSSEGAS</sequence>
<feature type="transmembrane region" description="Helical" evidence="7">
    <location>
        <begin position="66"/>
        <end position="92"/>
    </location>
</feature>
<proteinExistence type="inferred from homology"/>
<evidence type="ECO:0000256" key="7">
    <source>
        <dbReference type="SAM" id="Phobius"/>
    </source>
</evidence>
<evidence type="ECO:0000313" key="8">
    <source>
        <dbReference type="EMBL" id="SFR40362.1"/>
    </source>
</evidence>
<organism evidence="8 9">
    <name type="scientific">Microbacterium azadirachtae</name>
    <dbReference type="NCBI Taxonomy" id="582680"/>
    <lineage>
        <taxon>Bacteria</taxon>
        <taxon>Bacillati</taxon>
        <taxon>Actinomycetota</taxon>
        <taxon>Actinomycetes</taxon>
        <taxon>Micrococcales</taxon>
        <taxon>Microbacteriaceae</taxon>
        <taxon>Microbacterium</taxon>
    </lineage>
</organism>
<keyword evidence="4 7" id="KW-1133">Transmembrane helix</keyword>
<feature type="transmembrane region" description="Helical" evidence="7">
    <location>
        <begin position="98"/>
        <end position="116"/>
    </location>
</feature>
<accession>A0A1I6GDU3</accession>
<feature type="transmembrane region" description="Helical" evidence="7">
    <location>
        <begin position="207"/>
        <end position="227"/>
    </location>
</feature>
<feature type="transmembrane region" description="Helical" evidence="7">
    <location>
        <begin position="29"/>
        <end position="54"/>
    </location>
</feature>
<dbReference type="AlphaFoldDB" id="A0A1I6GDU3"/>
<dbReference type="PANTHER" id="PTHR31632">
    <property type="entry name" value="IRON TRANSPORTER FTH1"/>
    <property type="match status" value="1"/>
</dbReference>
<evidence type="ECO:0000313" key="9">
    <source>
        <dbReference type="Proteomes" id="UP000198877"/>
    </source>
</evidence>
<evidence type="ECO:0000256" key="1">
    <source>
        <dbReference type="ARBA" id="ARBA00004141"/>
    </source>
</evidence>
<feature type="region of interest" description="Disordered" evidence="6">
    <location>
        <begin position="338"/>
        <end position="359"/>
    </location>
</feature>
<dbReference type="Proteomes" id="UP000198877">
    <property type="component" value="Unassembled WGS sequence"/>
</dbReference>
<gene>
    <name evidence="8" type="ORF">SAMN04488591_1065</name>
</gene>
<evidence type="ECO:0000256" key="4">
    <source>
        <dbReference type="ARBA" id="ARBA00022989"/>
    </source>
</evidence>
<comment type="subcellular location">
    <subcellularLocation>
        <location evidence="1">Membrane</location>
        <topology evidence="1">Multi-pass membrane protein</topology>
    </subcellularLocation>
</comment>
<keyword evidence="5 7" id="KW-0472">Membrane</keyword>
<feature type="transmembrane region" description="Helical" evidence="7">
    <location>
        <begin position="174"/>
        <end position="195"/>
    </location>
</feature>
<dbReference type="Pfam" id="PF03239">
    <property type="entry name" value="FTR1"/>
    <property type="match status" value="1"/>
</dbReference>
<dbReference type="GO" id="GO:0015093">
    <property type="term" value="F:ferrous iron transmembrane transporter activity"/>
    <property type="evidence" value="ECO:0007669"/>
    <property type="project" value="TreeGrafter"/>
</dbReference>
<dbReference type="InterPro" id="IPR004923">
    <property type="entry name" value="FTR1/Fip1/EfeU"/>
</dbReference>
<comment type="similarity">
    <text evidence="2">Belongs to the oxidase-dependent Fe transporter (OFeT) (TC 9.A.10.1) family.</text>
</comment>
<evidence type="ECO:0000256" key="3">
    <source>
        <dbReference type="ARBA" id="ARBA00022692"/>
    </source>
</evidence>
<reference evidence="9" key="1">
    <citation type="submission" date="2016-10" db="EMBL/GenBank/DDBJ databases">
        <authorList>
            <person name="Varghese N."/>
            <person name="Submissions S."/>
        </authorList>
    </citation>
    <scope>NUCLEOTIDE SEQUENCE [LARGE SCALE GENOMIC DNA]</scope>
    <source>
        <strain evidence="9">CL127</strain>
    </source>
</reference>
<evidence type="ECO:0000256" key="6">
    <source>
        <dbReference type="SAM" id="MobiDB-lite"/>
    </source>
</evidence>
<keyword evidence="3 7" id="KW-0812">Transmembrane</keyword>
<protein>
    <submittedName>
        <fullName evidence="8">High-affinity iron transporter</fullName>
    </submittedName>
</protein>
<dbReference type="PANTHER" id="PTHR31632:SF2">
    <property type="entry name" value="PLASMA MEMBRANE IRON PERMEASE"/>
    <property type="match status" value="1"/>
</dbReference>
<dbReference type="GO" id="GO:0033573">
    <property type="term" value="C:high-affinity iron permease complex"/>
    <property type="evidence" value="ECO:0007669"/>
    <property type="project" value="InterPro"/>
</dbReference>
<feature type="transmembrane region" description="Helical" evidence="7">
    <location>
        <begin position="293"/>
        <end position="311"/>
    </location>
</feature>
<name>A0A1I6GDU3_9MICO</name>